<proteinExistence type="predicted"/>
<evidence type="ECO:0000313" key="2">
    <source>
        <dbReference type="Proteomes" id="UP001056778"/>
    </source>
</evidence>
<sequence length="106" mass="12347">MPIATVCDQASQNQAAIKYLIEETRDSYVRRNEEKRNFGFEVHGIQIVPLYDYPHLIKCVRNHLLTKDILFRSTDGTERRGSWKYIVLLYEMDIGRAGSRVCPNLT</sequence>
<protein>
    <submittedName>
        <fullName evidence="1">Spermatogenesis-associated 4-related</fullName>
    </submittedName>
</protein>
<reference evidence="1" key="1">
    <citation type="submission" date="2022-04" db="EMBL/GenBank/DDBJ databases">
        <title>Chromosome-scale genome assembly of Holotrichia oblita Faldermann.</title>
        <authorList>
            <person name="Rongchong L."/>
        </authorList>
    </citation>
    <scope>NUCLEOTIDE SEQUENCE</scope>
    <source>
        <strain evidence="1">81SQS9</strain>
    </source>
</reference>
<dbReference type="EMBL" id="CM043020">
    <property type="protein sequence ID" value="KAI4459252.1"/>
    <property type="molecule type" value="Genomic_DNA"/>
</dbReference>
<accession>A0ACB9SXF1</accession>
<organism evidence="1 2">
    <name type="scientific">Holotrichia oblita</name>
    <name type="common">Chafer beetle</name>
    <dbReference type="NCBI Taxonomy" id="644536"/>
    <lineage>
        <taxon>Eukaryota</taxon>
        <taxon>Metazoa</taxon>
        <taxon>Ecdysozoa</taxon>
        <taxon>Arthropoda</taxon>
        <taxon>Hexapoda</taxon>
        <taxon>Insecta</taxon>
        <taxon>Pterygota</taxon>
        <taxon>Neoptera</taxon>
        <taxon>Endopterygota</taxon>
        <taxon>Coleoptera</taxon>
        <taxon>Polyphaga</taxon>
        <taxon>Scarabaeiformia</taxon>
        <taxon>Scarabaeidae</taxon>
        <taxon>Melolonthinae</taxon>
        <taxon>Holotrichia</taxon>
    </lineage>
</organism>
<evidence type="ECO:0000313" key="1">
    <source>
        <dbReference type="EMBL" id="KAI4459252.1"/>
    </source>
</evidence>
<dbReference type="Proteomes" id="UP001056778">
    <property type="component" value="Chromosome 6"/>
</dbReference>
<keyword evidence="2" id="KW-1185">Reference proteome</keyword>
<gene>
    <name evidence="1" type="ORF">MML48_6g00014466</name>
</gene>
<comment type="caution">
    <text evidence="1">The sequence shown here is derived from an EMBL/GenBank/DDBJ whole genome shotgun (WGS) entry which is preliminary data.</text>
</comment>
<name>A0ACB9SXF1_HOLOL</name>